<dbReference type="PANTHER" id="PTHR47950:SF14">
    <property type="entry name" value="CYTOCHROME P450 76A2-LIKE ISOFORM X1"/>
    <property type="match status" value="1"/>
</dbReference>
<dbReference type="PROSITE" id="PS00086">
    <property type="entry name" value="CYTOCHROME_P450"/>
    <property type="match status" value="1"/>
</dbReference>
<evidence type="ECO:0000313" key="3">
    <source>
        <dbReference type="EMBL" id="KAF8403206.1"/>
    </source>
</evidence>
<proteinExistence type="inferred from homology"/>
<dbReference type="Pfam" id="PF00067">
    <property type="entry name" value="p450"/>
    <property type="match status" value="1"/>
</dbReference>
<name>A0A834ZG22_TETSI</name>
<keyword evidence="2" id="KW-0503">Monooxygenase</keyword>
<organism evidence="3 4">
    <name type="scientific">Tetracentron sinense</name>
    <name type="common">Spur-leaf</name>
    <dbReference type="NCBI Taxonomy" id="13715"/>
    <lineage>
        <taxon>Eukaryota</taxon>
        <taxon>Viridiplantae</taxon>
        <taxon>Streptophyta</taxon>
        <taxon>Embryophyta</taxon>
        <taxon>Tracheophyta</taxon>
        <taxon>Spermatophyta</taxon>
        <taxon>Magnoliopsida</taxon>
        <taxon>Trochodendrales</taxon>
        <taxon>Trochodendraceae</taxon>
        <taxon>Tetracentron</taxon>
    </lineage>
</organism>
<gene>
    <name evidence="3" type="ORF">HHK36_011305</name>
</gene>
<dbReference type="SUPFAM" id="SSF48264">
    <property type="entry name" value="Cytochrome P450"/>
    <property type="match status" value="1"/>
</dbReference>
<dbReference type="AlphaFoldDB" id="A0A834ZG22"/>
<dbReference type="EMBL" id="JABCRI010000007">
    <property type="protein sequence ID" value="KAF8403206.1"/>
    <property type="molecule type" value="Genomic_DNA"/>
</dbReference>
<keyword evidence="2" id="KW-0479">Metal-binding</keyword>
<dbReference type="GO" id="GO:0020037">
    <property type="term" value="F:heme binding"/>
    <property type="evidence" value="ECO:0007669"/>
    <property type="project" value="InterPro"/>
</dbReference>
<dbReference type="Gene3D" id="1.10.630.10">
    <property type="entry name" value="Cytochrome P450"/>
    <property type="match status" value="2"/>
</dbReference>
<comment type="caution">
    <text evidence="3">The sequence shown here is derived from an EMBL/GenBank/DDBJ whole genome shotgun (WGS) entry which is preliminary data.</text>
</comment>
<keyword evidence="2" id="KW-0560">Oxidoreductase</keyword>
<dbReference type="Proteomes" id="UP000655225">
    <property type="component" value="Unassembled WGS sequence"/>
</dbReference>
<evidence type="ECO:0000256" key="2">
    <source>
        <dbReference type="RuleBase" id="RU000461"/>
    </source>
</evidence>
<accession>A0A834ZG22</accession>
<dbReference type="PANTHER" id="PTHR47950">
    <property type="entry name" value="CYTOCHROME P450, FAMILY 76, SUBFAMILY C, POLYPEPTIDE 5-RELATED"/>
    <property type="match status" value="1"/>
</dbReference>
<dbReference type="OrthoDB" id="3934656at2759"/>
<keyword evidence="4" id="KW-1185">Reference proteome</keyword>
<evidence type="ECO:0000313" key="4">
    <source>
        <dbReference type="Proteomes" id="UP000655225"/>
    </source>
</evidence>
<keyword evidence="2" id="KW-0349">Heme</keyword>
<dbReference type="InterPro" id="IPR036396">
    <property type="entry name" value="Cyt_P450_sf"/>
</dbReference>
<dbReference type="GO" id="GO:0005506">
    <property type="term" value="F:iron ion binding"/>
    <property type="evidence" value="ECO:0007669"/>
    <property type="project" value="InterPro"/>
</dbReference>
<dbReference type="GO" id="GO:0016705">
    <property type="term" value="F:oxidoreductase activity, acting on paired donors, with incorporation or reduction of molecular oxygen"/>
    <property type="evidence" value="ECO:0007669"/>
    <property type="project" value="InterPro"/>
</dbReference>
<dbReference type="OMA" id="AEATIWD"/>
<reference evidence="3 4" key="1">
    <citation type="submission" date="2020-04" db="EMBL/GenBank/DDBJ databases">
        <title>Plant Genome Project.</title>
        <authorList>
            <person name="Zhang R.-G."/>
        </authorList>
    </citation>
    <scope>NUCLEOTIDE SEQUENCE [LARGE SCALE GENOMIC DNA]</scope>
    <source>
        <strain evidence="3">YNK0</strain>
        <tissue evidence="3">Leaf</tissue>
    </source>
</reference>
<evidence type="ECO:0008006" key="5">
    <source>
        <dbReference type="Google" id="ProtNLM"/>
    </source>
</evidence>
<dbReference type="GO" id="GO:0004497">
    <property type="term" value="F:monooxygenase activity"/>
    <property type="evidence" value="ECO:0007669"/>
    <property type="project" value="UniProtKB-KW"/>
</dbReference>
<keyword evidence="2" id="KW-0408">Iron</keyword>
<dbReference type="PRINTS" id="PR00463">
    <property type="entry name" value="EP450I"/>
</dbReference>
<comment type="similarity">
    <text evidence="1 2">Belongs to the cytochrome P450 family.</text>
</comment>
<dbReference type="InterPro" id="IPR017972">
    <property type="entry name" value="Cyt_P450_CS"/>
</dbReference>
<dbReference type="InterPro" id="IPR001128">
    <property type="entry name" value="Cyt_P450"/>
</dbReference>
<evidence type="ECO:0000256" key="1">
    <source>
        <dbReference type="ARBA" id="ARBA00010617"/>
    </source>
</evidence>
<sequence length="138" mass="15701">MSKVKSELDQIVGRNKEVEEDHIEDLHYLQAVVKEALRLHPPVPFLVPRKAVEDVNFIGYSIPKDTQFIPFGAGRRMCAGILLGHRMLHLTLGSLLHSFDWVLEDIVTLETLDMKERTGISLRKAIPLKALPKPRSNR</sequence>
<protein>
    <recommendedName>
        <fullName evidence="5">Cytochrome P450</fullName>
    </recommendedName>
</protein>
<dbReference type="InterPro" id="IPR002401">
    <property type="entry name" value="Cyt_P450_E_grp-I"/>
</dbReference>